<dbReference type="InterPro" id="IPR001810">
    <property type="entry name" value="F-box_dom"/>
</dbReference>
<dbReference type="Gene3D" id="3.80.10.10">
    <property type="entry name" value="Ribonuclease Inhibitor"/>
    <property type="match status" value="1"/>
</dbReference>
<evidence type="ECO:0000259" key="1">
    <source>
        <dbReference type="PROSITE" id="PS50181"/>
    </source>
</evidence>
<dbReference type="PANTHER" id="PTHR20872">
    <property type="match status" value="1"/>
</dbReference>
<dbReference type="InterPro" id="IPR036047">
    <property type="entry name" value="F-box-like_dom_sf"/>
</dbReference>
<organism evidence="2 3">
    <name type="scientific">Patella caerulea</name>
    <name type="common">Rayed Mediterranean limpet</name>
    <dbReference type="NCBI Taxonomy" id="87958"/>
    <lineage>
        <taxon>Eukaryota</taxon>
        <taxon>Metazoa</taxon>
        <taxon>Spiralia</taxon>
        <taxon>Lophotrochozoa</taxon>
        <taxon>Mollusca</taxon>
        <taxon>Gastropoda</taxon>
        <taxon>Patellogastropoda</taxon>
        <taxon>Patelloidea</taxon>
        <taxon>Patellidae</taxon>
        <taxon>Patella</taxon>
    </lineage>
</organism>
<dbReference type="Pfam" id="PF12937">
    <property type="entry name" value="F-box-like"/>
    <property type="match status" value="1"/>
</dbReference>
<evidence type="ECO:0000313" key="3">
    <source>
        <dbReference type="Proteomes" id="UP001347796"/>
    </source>
</evidence>
<dbReference type="AlphaFoldDB" id="A0AAN8JCG9"/>
<dbReference type="EMBL" id="JAZGQO010000011">
    <property type="protein sequence ID" value="KAK6173259.1"/>
    <property type="molecule type" value="Genomic_DNA"/>
</dbReference>
<accession>A0AAN8JCG9</accession>
<dbReference type="InterPro" id="IPR032675">
    <property type="entry name" value="LRR_dom_sf"/>
</dbReference>
<evidence type="ECO:0000313" key="2">
    <source>
        <dbReference type="EMBL" id="KAK6173259.1"/>
    </source>
</evidence>
<dbReference type="SUPFAM" id="SSF81383">
    <property type="entry name" value="F-box domain"/>
    <property type="match status" value="1"/>
</dbReference>
<dbReference type="PROSITE" id="PS50181">
    <property type="entry name" value="FBOX"/>
    <property type="match status" value="1"/>
</dbReference>
<keyword evidence="3" id="KW-1185">Reference proteome</keyword>
<dbReference type="Proteomes" id="UP001347796">
    <property type="component" value="Unassembled WGS sequence"/>
</dbReference>
<dbReference type="Gene3D" id="1.20.1280.50">
    <property type="match status" value="1"/>
</dbReference>
<dbReference type="PANTHER" id="PTHR20872:SF1">
    <property type="entry name" value="F-BOX DOMAIN-CONTAINING PROTEIN"/>
    <property type="match status" value="1"/>
</dbReference>
<proteinExistence type="predicted"/>
<gene>
    <name evidence="2" type="ORF">SNE40_016744</name>
</gene>
<sequence length="466" mass="53994">MAVDYSQLPDVVWVNIMKYLTLGDRYRLSLTCHRLHGYFSHPSLWNYAYICMVGGNTNFHVCDTLMSEKCTKLIDIYGHLFQNVHIKIQGHFGQLDPESKVLLERLAENCRLQVLTLEVGLMISSFHLHGNQPVKEDLASILKLVKKAHMLKELNITSWPMYPALLSDPDYNIFQVLRKNEKMKNLESLNMFWLKDCDWSERHPILPSPELTTTIISGLRHLKHLSLRSPMLSEELFYELISPGRTRLQLLQIFVTYSVHDPQYQMPDISNGLWVAFKEFHSNIAVECTVMSRITNFDLGILLKPEMPLQSLTILRHAKCDGEFLIALAEKFNKTLKSFNCICDVSKSDRELLNLAKKCPQLSKLVFHGDINLGTIMELADLRKNLWSKLIFLEKNIKTENEDSDNEDDCIIKLDNSGVYQVTSRLRFFHVDEERDIKLEQLKKYVSDKIGFNWAPNKTENKENGL</sequence>
<comment type="caution">
    <text evidence="2">The sequence shown here is derived from an EMBL/GenBank/DDBJ whole genome shotgun (WGS) entry which is preliminary data.</text>
</comment>
<protein>
    <recommendedName>
        <fullName evidence="1">F-box domain-containing protein</fullName>
    </recommendedName>
</protein>
<reference evidence="2 3" key="1">
    <citation type="submission" date="2024-01" db="EMBL/GenBank/DDBJ databases">
        <title>The genome of the rayed Mediterranean limpet Patella caerulea (Linnaeus, 1758).</title>
        <authorList>
            <person name="Anh-Thu Weber A."/>
            <person name="Halstead-Nussloch G."/>
        </authorList>
    </citation>
    <scope>NUCLEOTIDE SEQUENCE [LARGE SCALE GENOMIC DNA]</scope>
    <source>
        <strain evidence="2">AATW-2023a</strain>
        <tissue evidence="2">Whole specimen</tissue>
    </source>
</reference>
<feature type="domain" description="F-box" evidence="1">
    <location>
        <begin position="2"/>
        <end position="48"/>
    </location>
</feature>
<name>A0AAN8JCG9_PATCE</name>